<protein>
    <submittedName>
        <fullName evidence="3">Uncharacterized protein</fullName>
    </submittedName>
</protein>
<proteinExistence type="predicted"/>
<name>A0ABN1U3J4_9ACTN</name>
<evidence type="ECO:0000313" key="3">
    <source>
        <dbReference type="EMBL" id="GAA1115213.1"/>
    </source>
</evidence>
<sequence>MDTTPPVSPFPASDRPSPPPRKGRSTRWWVAISLVALSPLLAIGGFAGWLMISGTPLIDEWQCSDGEAPYVYPEGGSACAKEGSQLPKGASWDPFGNRPLSCHDRWGWVEVEPVRPDPDDPRTDCVRKGEPIPEGWHAVG</sequence>
<keyword evidence="2" id="KW-0812">Transmembrane</keyword>
<evidence type="ECO:0000256" key="1">
    <source>
        <dbReference type="SAM" id="MobiDB-lite"/>
    </source>
</evidence>
<dbReference type="RefSeq" id="WP_343996942.1">
    <property type="nucleotide sequence ID" value="NZ_BAAALG010000019.1"/>
</dbReference>
<feature type="compositionally biased region" description="Basic and acidic residues" evidence="1">
    <location>
        <begin position="114"/>
        <end position="131"/>
    </location>
</feature>
<evidence type="ECO:0000313" key="4">
    <source>
        <dbReference type="Proteomes" id="UP001501581"/>
    </source>
</evidence>
<keyword evidence="4" id="KW-1185">Reference proteome</keyword>
<dbReference type="Proteomes" id="UP001501581">
    <property type="component" value="Unassembled WGS sequence"/>
</dbReference>
<feature type="region of interest" description="Disordered" evidence="1">
    <location>
        <begin position="114"/>
        <end position="140"/>
    </location>
</feature>
<dbReference type="EMBL" id="BAAALG010000019">
    <property type="protein sequence ID" value="GAA1115213.1"/>
    <property type="molecule type" value="Genomic_DNA"/>
</dbReference>
<feature type="transmembrane region" description="Helical" evidence="2">
    <location>
        <begin position="28"/>
        <end position="52"/>
    </location>
</feature>
<keyword evidence="2" id="KW-0472">Membrane</keyword>
<evidence type="ECO:0000256" key="2">
    <source>
        <dbReference type="SAM" id="Phobius"/>
    </source>
</evidence>
<gene>
    <name evidence="3" type="ORF">GCM10009668_42430</name>
</gene>
<organism evidence="3 4">
    <name type="scientific">Nocardioides dubius</name>
    <dbReference type="NCBI Taxonomy" id="317019"/>
    <lineage>
        <taxon>Bacteria</taxon>
        <taxon>Bacillati</taxon>
        <taxon>Actinomycetota</taxon>
        <taxon>Actinomycetes</taxon>
        <taxon>Propionibacteriales</taxon>
        <taxon>Nocardioidaceae</taxon>
        <taxon>Nocardioides</taxon>
    </lineage>
</organism>
<accession>A0ABN1U3J4</accession>
<reference evidence="3 4" key="1">
    <citation type="journal article" date="2019" name="Int. J. Syst. Evol. Microbiol.">
        <title>The Global Catalogue of Microorganisms (GCM) 10K type strain sequencing project: providing services to taxonomists for standard genome sequencing and annotation.</title>
        <authorList>
            <consortium name="The Broad Institute Genomics Platform"/>
            <consortium name="The Broad Institute Genome Sequencing Center for Infectious Disease"/>
            <person name="Wu L."/>
            <person name="Ma J."/>
        </authorList>
    </citation>
    <scope>NUCLEOTIDE SEQUENCE [LARGE SCALE GENOMIC DNA]</scope>
    <source>
        <strain evidence="3 4">JCM 13008</strain>
    </source>
</reference>
<comment type="caution">
    <text evidence="3">The sequence shown here is derived from an EMBL/GenBank/DDBJ whole genome shotgun (WGS) entry which is preliminary data.</text>
</comment>
<feature type="region of interest" description="Disordered" evidence="1">
    <location>
        <begin position="1"/>
        <end position="23"/>
    </location>
</feature>
<keyword evidence="2" id="KW-1133">Transmembrane helix</keyword>